<organism evidence="9 10">
    <name type="scientific">Rhizobium leguminosarum bv. trifolii WSM2297</name>
    <dbReference type="NCBI Taxonomy" id="754762"/>
    <lineage>
        <taxon>Bacteria</taxon>
        <taxon>Pseudomonadati</taxon>
        <taxon>Pseudomonadota</taxon>
        <taxon>Alphaproteobacteria</taxon>
        <taxon>Hyphomicrobiales</taxon>
        <taxon>Rhizobiaceae</taxon>
        <taxon>Rhizobium/Agrobacterium group</taxon>
        <taxon>Rhizobium</taxon>
    </lineage>
</organism>
<dbReference type="PANTHER" id="PTHR30537">
    <property type="entry name" value="HTH-TYPE TRANSCRIPTIONAL REGULATOR"/>
    <property type="match status" value="1"/>
</dbReference>
<keyword evidence="3" id="KW-0238">DNA-binding</keyword>
<dbReference type="Gene3D" id="1.10.10.10">
    <property type="entry name" value="Winged helix-like DNA-binding domain superfamily/Winged helix DNA-binding domain"/>
    <property type="match status" value="1"/>
</dbReference>
<evidence type="ECO:0000256" key="2">
    <source>
        <dbReference type="ARBA" id="ARBA00023015"/>
    </source>
</evidence>
<dbReference type="SUPFAM" id="SSF53850">
    <property type="entry name" value="Periplasmic binding protein-like II"/>
    <property type="match status" value="1"/>
</dbReference>
<dbReference type="InterPro" id="IPR058163">
    <property type="entry name" value="LysR-type_TF_proteobact-type"/>
</dbReference>
<dbReference type="InterPro" id="IPR036388">
    <property type="entry name" value="WH-like_DNA-bd_sf"/>
</dbReference>
<keyword evidence="4" id="KW-0804">Transcription</keyword>
<dbReference type="HOGENOM" id="CLU_039613_16_2_5"/>
<dbReference type="FunFam" id="1.10.10.10:FF:000001">
    <property type="entry name" value="LysR family transcriptional regulator"/>
    <property type="match status" value="1"/>
</dbReference>
<comment type="function">
    <text evidence="5">Transcriptional regulator of the ttuABCDE tartrate utilization operon.</text>
</comment>
<dbReference type="EMBL" id="JH719395">
    <property type="protein sequence ID" value="EJC82353.1"/>
    <property type="molecule type" value="Genomic_DNA"/>
</dbReference>
<protein>
    <recommendedName>
        <fullName evidence="6">HTH-type transcriptional regulator TtuA</fullName>
    </recommendedName>
    <alternativeName>
        <fullName evidence="7">Tartrate utilization transcriptional regulator</fullName>
    </alternativeName>
</protein>
<dbReference type="OrthoDB" id="9813056at2"/>
<dbReference type="SUPFAM" id="SSF46785">
    <property type="entry name" value="Winged helix' DNA-binding domain"/>
    <property type="match status" value="1"/>
</dbReference>
<evidence type="ECO:0000313" key="9">
    <source>
        <dbReference type="EMBL" id="EJC82353.1"/>
    </source>
</evidence>
<evidence type="ECO:0000256" key="5">
    <source>
        <dbReference type="ARBA" id="ARBA00054626"/>
    </source>
</evidence>
<feature type="domain" description="HTH lysR-type" evidence="8">
    <location>
        <begin position="1"/>
        <end position="58"/>
    </location>
</feature>
<dbReference type="CDD" id="cd08422">
    <property type="entry name" value="PBP2_CrgA_like"/>
    <property type="match status" value="1"/>
</dbReference>
<evidence type="ECO:0000256" key="1">
    <source>
        <dbReference type="ARBA" id="ARBA00009437"/>
    </source>
</evidence>
<dbReference type="Pfam" id="PF03466">
    <property type="entry name" value="LysR_substrate"/>
    <property type="match status" value="1"/>
</dbReference>
<dbReference type="Pfam" id="PF00126">
    <property type="entry name" value="HTH_1"/>
    <property type="match status" value="1"/>
</dbReference>
<dbReference type="GO" id="GO:0003700">
    <property type="term" value="F:DNA-binding transcription factor activity"/>
    <property type="evidence" value="ECO:0007669"/>
    <property type="project" value="InterPro"/>
</dbReference>
<dbReference type="GO" id="GO:0006351">
    <property type="term" value="P:DNA-templated transcription"/>
    <property type="evidence" value="ECO:0007669"/>
    <property type="project" value="TreeGrafter"/>
</dbReference>
<comment type="similarity">
    <text evidence="1">Belongs to the LysR transcriptional regulatory family.</text>
</comment>
<evidence type="ECO:0000259" key="8">
    <source>
        <dbReference type="PROSITE" id="PS50931"/>
    </source>
</evidence>
<evidence type="ECO:0000256" key="7">
    <source>
        <dbReference type="ARBA" id="ARBA00083243"/>
    </source>
</evidence>
<dbReference type="RefSeq" id="WP_003583944.1">
    <property type="nucleotide sequence ID" value="NZ_JH719395.1"/>
</dbReference>
<dbReference type="InterPro" id="IPR005119">
    <property type="entry name" value="LysR_subst-bd"/>
</dbReference>
<name>J0WAW6_RHILT</name>
<evidence type="ECO:0000313" key="10">
    <source>
        <dbReference type="Proteomes" id="UP000005732"/>
    </source>
</evidence>
<accession>J0WAW6</accession>
<dbReference type="InterPro" id="IPR000847">
    <property type="entry name" value="LysR_HTH_N"/>
</dbReference>
<dbReference type="PANTHER" id="PTHR30537:SF5">
    <property type="entry name" value="HTH-TYPE TRANSCRIPTIONAL ACTIVATOR TTDR-RELATED"/>
    <property type="match status" value="1"/>
</dbReference>
<dbReference type="InterPro" id="IPR036390">
    <property type="entry name" value="WH_DNA-bd_sf"/>
</dbReference>
<dbReference type="Gene3D" id="3.40.190.290">
    <property type="match status" value="1"/>
</dbReference>
<dbReference type="GO" id="GO:0043565">
    <property type="term" value="F:sequence-specific DNA binding"/>
    <property type="evidence" value="ECO:0007669"/>
    <property type="project" value="TreeGrafter"/>
</dbReference>
<evidence type="ECO:0000256" key="3">
    <source>
        <dbReference type="ARBA" id="ARBA00023125"/>
    </source>
</evidence>
<dbReference type="Proteomes" id="UP000005732">
    <property type="component" value="Unassembled WGS sequence"/>
</dbReference>
<evidence type="ECO:0000256" key="6">
    <source>
        <dbReference type="ARBA" id="ARBA00067332"/>
    </source>
</evidence>
<proteinExistence type="inferred from homology"/>
<dbReference type="AlphaFoldDB" id="J0WAW6"/>
<gene>
    <name evidence="9" type="ORF">Rleg4DRAFT_4063</name>
</gene>
<keyword evidence="2" id="KW-0805">Transcription regulation</keyword>
<reference evidence="9 10" key="1">
    <citation type="submission" date="2012-02" db="EMBL/GenBank/DDBJ databases">
        <title>Improved High-Quality Draft Sequence of Rhizobium leguminosarum bv. trifolii WSM2297.</title>
        <authorList>
            <consortium name="US DOE Joint Genome Institute"/>
            <person name="Lucas S."/>
            <person name="Han J."/>
            <person name="Lapidus A."/>
            <person name="Cheng J.-F."/>
            <person name="Goodwin L."/>
            <person name="Pitluck S."/>
            <person name="Peters L."/>
            <person name="Ovchinnikova G."/>
            <person name="Zhang X."/>
            <person name="Detter J.C."/>
            <person name="Han C."/>
            <person name="Tapia R."/>
            <person name="Land M."/>
            <person name="Hauser L."/>
            <person name="Kyrpides N."/>
            <person name="Ivanova N."/>
            <person name="Pagani I."/>
            <person name="Brau L."/>
            <person name="Yates R."/>
            <person name="O'Hara G."/>
            <person name="Rui T."/>
            <person name="Howieson J."/>
            <person name="Reeve W."/>
            <person name="Woyke T."/>
        </authorList>
    </citation>
    <scope>NUCLEOTIDE SEQUENCE [LARGE SCALE GENOMIC DNA]</scope>
    <source>
        <strain evidence="9 10">WSM2297</strain>
    </source>
</reference>
<dbReference type="PROSITE" id="PS50931">
    <property type="entry name" value="HTH_LYSR"/>
    <property type="match status" value="1"/>
</dbReference>
<evidence type="ECO:0000256" key="4">
    <source>
        <dbReference type="ARBA" id="ARBA00023163"/>
    </source>
</evidence>
<sequence>MDLEDLRAFVEVADAGGVAPGARRLGLSKSIVSRRLVRLEETLGVQLLSRTTRGSALTEAGATFREYAVRVVAELEAAKETLSPEGEVRGLLRVAAPLSFGLSELAPIFAELARRHPLLHLDISYNDRFVDLISEGFDCAIRLGIPRDSSLIARKIRAFRGLLVASPAYLAVHGTPKTLEDLAYHQAVTVKGEVWPVFDGGKTVTLRPRGRFHADNGVAVLAAALAGVGVAALPDFLVEAHIGAGNLVRLLENYATPELGMFVLRPPGAFPSRKVRILTDILIEHFAPTVDRRGLE</sequence>